<dbReference type="AlphaFoldDB" id="A0A9W9YXJ1"/>
<dbReference type="CDD" id="cd00104">
    <property type="entry name" value="KAZAL_FS"/>
    <property type="match status" value="1"/>
</dbReference>
<dbReference type="GO" id="GO:0005886">
    <property type="term" value="C:plasma membrane"/>
    <property type="evidence" value="ECO:0007669"/>
    <property type="project" value="TreeGrafter"/>
</dbReference>
<dbReference type="PROSITE" id="PS00282">
    <property type="entry name" value="KAZAL_1"/>
    <property type="match status" value="1"/>
</dbReference>
<dbReference type="SMART" id="SM00215">
    <property type="entry name" value="VWC_out"/>
    <property type="match status" value="1"/>
</dbReference>
<organism evidence="3 4">
    <name type="scientific">Desmophyllum pertusum</name>
    <dbReference type="NCBI Taxonomy" id="174260"/>
    <lineage>
        <taxon>Eukaryota</taxon>
        <taxon>Metazoa</taxon>
        <taxon>Cnidaria</taxon>
        <taxon>Anthozoa</taxon>
        <taxon>Hexacorallia</taxon>
        <taxon>Scleractinia</taxon>
        <taxon>Caryophylliina</taxon>
        <taxon>Caryophylliidae</taxon>
        <taxon>Desmophyllum</taxon>
    </lineage>
</organism>
<dbReference type="InterPro" id="IPR056978">
    <property type="entry name" value="CC4_RECK"/>
</dbReference>
<sequence length="835" mass="92245">MYTSYVQGHHEQHVVSCVDRLTADVTPACTSQGLDSKPKALKCCRKLDSDDLKCKRTCRQDLQSQKSATTLISNLVKACGQPFAQNNTKRNAFWTCLLANADKRPPPACPTGTPPPPLPVSGIDGAKLQCCSKATESRCWRRCVQMYTSKWGKNQNWESFDRECSYNPKEISMMNCLADVTEPCQLGCSGLSFCTNFNNRHTELFRSCNSKSDYGAKSHMQEWKKGFIQMPNIVIPIQDIKKCLPDTWKAIACVLQIKPCSIKSHRSTICRPDCVQILQKCRNSSTHLASLSAEDVCDELSPPEKKAPCISLEEYLVPSKYTDVTDEVTHPCNPNPCKENQVCDINRSCYGAILDRCQSHTCVPGCPLGDASSFLVRVGEYARVPVATGREGCFRICHCDGTSKLSNCINLECVRRKPCSLRGKIKNDGEMFMDDCNLCTCFSEELTCTKRHCPESVFSPEYNASRPKRNQTPDNVSMDTDSITTLPCACDNDYHPVCGSDAKTYPNSCVARCIGLKDSQLKKGNCASIDPCQPNPCAPDEKCIVERKTCLSITDPCNQYYCVSEGKYCSDLQLDPVCDSDNNQHPNLCSLQFNRKSLAYRGFCKDECKPPSPPVCGVNGETYSSTCAAHSARVIVDYQGQCKAVGGGYEDEPRCDNVKCPALKPSHCKGIIPPGACCPHCAAEVRILYSLKQLFKNREGFSRHETVTLEQVFLILRRHISTTECDLFGYHSLEGDIVVLVMAVTSKPTKLQVEACNREAQKIEAFVNTATPSFTSDIVLSALKGARSRVPSLSSKPDKPVPTSHKSKGSRVNNALIATVLPIIMLPVMLRTGRS</sequence>
<dbReference type="Pfam" id="PF23298">
    <property type="entry name" value="FZ_RECK"/>
    <property type="match status" value="1"/>
</dbReference>
<evidence type="ECO:0000259" key="2">
    <source>
        <dbReference type="PROSITE" id="PS51465"/>
    </source>
</evidence>
<dbReference type="InterPro" id="IPR039016">
    <property type="entry name" value="RECK"/>
</dbReference>
<name>A0A9W9YXJ1_9CNID</name>
<dbReference type="PANTHER" id="PTHR13487">
    <property type="entry name" value="SERINE PROTEASE INHIBITOR"/>
    <property type="match status" value="1"/>
</dbReference>
<dbReference type="Proteomes" id="UP001163046">
    <property type="component" value="Unassembled WGS sequence"/>
</dbReference>
<dbReference type="GO" id="GO:0030198">
    <property type="term" value="P:extracellular matrix organization"/>
    <property type="evidence" value="ECO:0007669"/>
    <property type="project" value="TreeGrafter"/>
</dbReference>
<dbReference type="InterPro" id="IPR056976">
    <property type="entry name" value="EGF1_RECK"/>
</dbReference>
<dbReference type="PROSITE" id="PS51465">
    <property type="entry name" value="KAZAL_2"/>
    <property type="match status" value="2"/>
</dbReference>
<feature type="domain" description="Kazal-like" evidence="2">
    <location>
        <begin position="482"/>
        <end position="528"/>
    </location>
</feature>
<evidence type="ECO:0000256" key="1">
    <source>
        <dbReference type="SAM" id="MobiDB-lite"/>
    </source>
</evidence>
<protein>
    <recommendedName>
        <fullName evidence="2">Kazal-like domain-containing protein</fullName>
    </recommendedName>
</protein>
<dbReference type="EMBL" id="MU826849">
    <property type="protein sequence ID" value="KAJ7371296.1"/>
    <property type="molecule type" value="Genomic_DNA"/>
</dbReference>
<dbReference type="InterPro" id="IPR036058">
    <property type="entry name" value="Kazal_dom_sf"/>
</dbReference>
<dbReference type="Pfam" id="PF23332">
    <property type="entry name" value="CC4_RECK"/>
    <property type="match status" value="1"/>
</dbReference>
<comment type="caution">
    <text evidence="3">The sequence shown here is derived from an EMBL/GenBank/DDBJ whole genome shotgun (WGS) entry which is preliminary data.</text>
</comment>
<dbReference type="SMART" id="SM00280">
    <property type="entry name" value="KAZAL"/>
    <property type="match status" value="3"/>
</dbReference>
<dbReference type="Pfam" id="PF25028">
    <property type="entry name" value="FnI_RECK"/>
    <property type="match status" value="1"/>
</dbReference>
<dbReference type="InterPro" id="IPR056979">
    <property type="entry name" value="FZ_RECK"/>
</dbReference>
<dbReference type="InterPro" id="IPR001007">
    <property type="entry name" value="VWF_dom"/>
</dbReference>
<dbReference type="Pfam" id="PF07648">
    <property type="entry name" value="Kazal_2"/>
    <property type="match status" value="3"/>
</dbReference>
<reference evidence="3" key="1">
    <citation type="submission" date="2023-01" db="EMBL/GenBank/DDBJ databases">
        <title>Genome assembly of the deep-sea coral Lophelia pertusa.</title>
        <authorList>
            <person name="Herrera S."/>
            <person name="Cordes E."/>
        </authorList>
    </citation>
    <scope>NUCLEOTIDE SEQUENCE</scope>
    <source>
        <strain evidence="3">USNM1676648</strain>
        <tissue evidence="3">Polyp</tissue>
    </source>
</reference>
<feature type="region of interest" description="Disordered" evidence="1">
    <location>
        <begin position="790"/>
        <end position="809"/>
    </location>
</feature>
<evidence type="ECO:0000313" key="4">
    <source>
        <dbReference type="Proteomes" id="UP001163046"/>
    </source>
</evidence>
<dbReference type="GO" id="GO:0008191">
    <property type="term" value="F:metalloendopeptidase inhibitor activity"/>
    <property type="evidence" value="ECO:0007669"/>
    <property type="project" value="InterPro"/>
</dbReference>
<feature type="domain" description="Kazal-like" evidence="2">
    <location>
        <begin position="598"/>
        <end position="644"/>
    </location>
</feature>
<dbReference type="OrthoDB" id="5956770at2759"/>
<proteinExistence type="predicted"/>
<gene>
    <name evidence="3" type="ORF">OS493_026940</name>
</gene>
<evidence type="ECO:0000313" key="3">
    <source>
        <dbReference type="EMBL" id="KAJ7371296.1"/>
    </source>
</evidence>
<dbReference type="Pfam" id="PF25027">
    <property type="entry name" value="EGF1_RECK"/>
    <property type="match status" value="1"/>
</dbReference>
<dbReference type="Gene3D" id="3.30.60.30">
    <property type="match status" value="2"/>
</dbReference>
<dbReference type="SUPFAM" id="SSF100895">
    <property type="entry name" value="Kazal-type serine protease inhibitors"/>
    <property type="match status" value="3"/>
</dbReference>
<keyword evidence="4" id="KW-1185">Reference proteome</keyword>
<dbReference type="PANTHER" id="PTHR13487:SF3">
    <property type="entry name" value="REVERSION-INDUCING CYSTEINE-RICH PROTEIN WITH KAZAL MOTIFS"/>
    <property type="match status" value="1"/>
</dbReference>
<accession>A0A9W9YXJ1</accession>
<dbReference type="InterPro" id="IPR056977">
    <property type="entry name" value="FnI_RECK"/>
</dbReference>
<dbReference type="InterPro" id="IPR002350">
    <property type="entry name" value="Kazal_dom"/>
</dbReference>